<dbReference type="InterPro" id="IPR001460">
    <property type="entry name" value="PCN-bd_Tpept"/>
</dbReference>
<dbReference type="NCBIfam" id="NF012161">
    <property type="entry name" value="bla_class_D_main"/>
    <property type="match status" value="1"/>
</dbReference>
<comment type="caution">
    <text evidence="2">The sequence shown here is derived from an EMBL/GenBank/DDBJ whole genome shotgun (WGS) entry which is preliminary data.</text>
</comment>
<dbReference type="EMBL" id="BNAO01000001">
    <property type="protein sequence ID" value="GHG58493.1"/>
    <property type="molecule type" value="Genomic_DNA"/>
</dbReference>
<protein>
    <submittedName>
        <fullName evidence="2">Beta-lactamase</fullName>
    </submittedName>
</protein>
<gene>
    <name evidence="2" type="primary">blaA</name>
    <name evidence="2" type="ORF">GCM10010919_00260</name>
</gene>
<accession>A0ABQ3KXF0</accession>
<dbReference type="Proteomes" id="UP000659697">
    <property type="component" value="Unassembled WGS sequence"/>
</dbReference>
<dbReference type="InterPro" id="IPR012338">
    <property type="entry name" value="Beta-lactam/transpept-like"/>
</dbReference>
<evidence type="ECO:0000259" key="1">
    <source>
        <dbReference type="Pfam" id="PF00905"/>
    </source>
</evidence>
<dbReference type="Pfam" id="PF00905">
    <property type="entry name" value="Transpeptidase"/>
    <property type="match status" value="1"/>
</dbReference>
<evidence type="ECO:0000313" key="3">
    <source>
        <dbReference type="Proteomes" id="UP000659697"/>
    </source>
</evidence>
<organism evidence="2 3">
    <name type="scientific">Alishewanella longhuensis</name>
    <dbReference type="NCBI Taxonomy" id="1091037"/>
    <lineage>
        <taxon>Bacteria</taxon>
        <taxon>Pseudomonadati</taxon>
        <taxon>Pseudomonadota</taxon>
        <taxon>Gammaproteobacteria</taxon>
        <taxon>Alteromonadales</taxon>
        <taxon>Alteromonadaceae</taxon>
        <taxon>Alishewanella</taxon>
    </lineage>
</organism>
<proteinExistence type="predicted"/>
<dbReference type="Gene3D" id="3.40.710.10">
    <property type="entry name" value="DD-peptidase/beta-lactamase superfamily"/>
    <property type="match status" value="1"/>
</dbReference>
<evidence type="ECO:0000313" key="2">
    <source>
        <dbReference type="EMBL" id="GHG58493.1"/>
    </source>
</evidence>
<keyword evidence="3" id="KW-1185">Reference proteome</keyword>
<dbReference type="RefSeq" id="WP_189429100.1">
    <property type="nucleotide sequence ID" value="NZ_BNAO01000001.1"/>
</dbReference>
<sequence length="277" mass="31460">MWQSSFNIRLIICIVLNLIVINCYADSRTSELPWQERPEWQQIFSAQQANGTIVIADLRQAQLLVYNAARAAQRYTPASTYKIPHTLMALDAGMISSAEQLFRWDGTEHSFKLHNQDQTLSSAMRYSAVWVYRELADVIGAARAGQYLAKLAYGNASVATTEGDYWIDGELAISAFEQVKFLQDLYAERLPFSMAHQQLVKTLLVNEQGEDWQLYAKTGWQGKYGWWVGWVALPAGPVFFALNIDTPNRLDDLPKRELIGRAVLRAINALPEDQNQR</sequence>
<reference evidence="3" key="1">
    <citation type="journal article" date="2019" name="Int. J. Syst. Evol. Microbiol.">
        <title>The Global Catalogue of Microorganisms (GCM) 10K type strain sequencing project: providing services to taxonomists for standard genome sequencing and annotation.</title>
        <authorList>
            <consortium name="The Broad Institute Genomics Platform"/>
            <consortium name="The Broad Institute Genome Sequencing Center for Infectious Disease"/>
            <person name="Wu L."/>
            <person name="Ma J."/>
        </authorList>
    </citation>
    <scope>NUCLEOTIDE SEQUENCE [LARGE SCALE GENOMIC DNA]</scope>
    <source>
        <strain evidence="3">CGMCC 1.7003</strain>
    </source>
</reference>
<dbReference type="SUPFAM" id="SSF56601">
    <property type="entry name" value="beta-lactamase/transpeptidase-like"/>
    <property type="match status" value="1"/>
</dbReference>
<name>A0ABQ3KXF0_9ALTE</name>
<feature type="domain" description="Penicillin-binding protein transpeptidase" evidence="1">
    <location>
        <begin position="52"/>
        <end position="264"/>
    </location>
</feature>